<gene>
    <name evidence="1" type="ORF">L1987_18736</name>
</gene>
<proteinExistence type="predicted"/>
<evidence type="ECO:0000313" key="2">
    <source>
        <dbReference type="Proteomes" id="UP001056120"/>
    </source>
</evidence>
<comment type="caution">
    <text evidence="1">The sequence shown here is derived from an EMBL/GenBank/DDBJ whole genome shotgun (WGS) entry which is preliminary data.</text>
</comment>
<dbReference type="Proteomes" id="UP001056120">
    <property type="component" value="Linkage Group LG06"/>
</dbReference>
<name>A0ACB9J0W1_9ASTR</name>
<organism evidence="1 2">
    <name type="scientific">Smallanthus sonchifolius</name>
    <dbReference type="NCBI Taxonomy" id="185202"/>
    <lineage>
        <taxon>Eukaryota</taxon>
        <taxon>Viridiplantae</taxon>
        <taxon>Streptophyta</taxon>
        <taxon>Embryophyta</taxon>
        <taxon>Tracheophyta</taxon>
        <taxon>Spermatophyta</taxon>
        <taxon>Magnoliopsida</taxon>
        <taxon>eudicotyledons</taxon>
        <taxon>Gunneridae</taxon>
        <taxon>Pentapetalae</taxon>
        <taxon>asterids</taxon>
        <taxon>campanulids</taxon>
        <taxon>Asterales</taxon>
        <taxon>Asteraceae</taxon>
        <taxon>Asteroideae</taxon>
        <taxon>Heliantheae alliance</taxon>
        <taxon>Millerieae</taxon>
        <taxon>Smallanthus</taxon>
    </lineage>
</organism>
<keyword evidence="2" id="KW-1185">Reference proteome</keyword>
<sequence>MAGADINNPNDKFSPYHNLTAYLIKGKKSKVFDGMIDFLCRSKIYHALTVNPTIYTSHMEDFWSSAVYSTEQGTPQIRGTVDGKEMIITEAKLRQHLKLQDEGDAFSYPRDVYMRTFVSIGYTGNQTEYTIEKALMGPKWKYLCHTLLQCISQKRSGWNQLSSGLASAVHGMITGAGFNFSHLILEGLRYNLQEGVKSQFFMYPRFLQEVFNFEHQDLSKTARIYSILGHKNNIFQSMRTVSSKFSGADVPLLSTMLNTHSAQGDSSANPANTDPTPSSSLPQTQPTVSLDRTPVHSTEDAQAHTLLTPSLIAQPEHRAPVAAKYTRKRGKRTPSSLASKAQTQAIIPHSESQHSSENIIRESHIARETPLEVSLLGLGSLPGSIEQPFEPILSSLNLSVEEPDQSDVPSPTTTIKEVLIGLASETPSPSSSPLKVHSGSIERVDVDEAVTTDGPSTDQEDSDNIFKTSTTTTHGEGVSLETPFTERNPRRQETAGDGDDEARPTAPSGSKDSTTVDEDRLKLHNMELTARVAMLEAEMSKLRHQVAMHEAHQCPTLASPSLVSVGTQTDAYLSADATKKGEMVSMEDDTDIHDLPAPDNEDKEISEDWQLVVRAVDEMLNDAEDTEQTNASFSILPQAAAIIGQSTTPQIFKSSKKLEFDSILAWGYDGLAERFWIGWEFSRVEELNWNSLNALQVLELHLTDCINTSADLSAELAIGRFHDLMEDNLPRFQRFLQAEHRVAYPESSAAAERRLTPSNLEITRSSLLTEEEVLGLRRFLYAFLDKDLDVLGWVSTKSLDHTFLLSNGSSLIINTRNILHLPSDFLLKIYQLRTNICNVNSLESQAMIDTVRAKLEQVGRITEAVYVSNSDTDTDSASPRVNICTAAYESRSTIKEKLREIESPEYQLDEDDDLPLFTSQIANEAEAEIPTAQQSAVSVISEAREKASNVNKGKGIMTKEDEKRLQKEKKEKEERRRKREEEELAEEMAQKQRHEDRKAAILLRQQTIQLYAKQLDEMKVKVLAGSQVEEDEQLARQLQEQFAKEEEEEAKEKRKEDAKFRITDSKLAKELREEWTEALISQGEDEDYLEKLSNKEIYRAFMGQQGQLAKKKKDEEEEKAKQQSKKTIAFNKRTHEERKVMIDFLKARGDSGKRLGPMNFMNLQALYFKVKKDEEERLGKKGSKKRVLIKEDEEPKTKKPKPSHSPTSSSVHHPSTLLPKPSTPPPKKSKSSHPAPTHQQPPLKIPKPTPKPEDSRNIANWFHNSQDQVFEIFRGRTERRRSTYRSVDEVLQLPDSDLQRILELGEAHEPANESGKRLVLAIKHYFNPSKDVIINIKPLKSHSPFVSWTYNADLDEFTLTDVKKQQMRCSSKAIFKMQHKDIKTLFELPLNNPNKDPRGYEVERIFSHMQKLQQQSD</sequence>
<reference evidence="1 2" key="2">
    <citation type="journal article" date="2022" name="Mol. Ecol. Resour.">
        <title>The genomes of chicory, endive, great burdock and yacon provide insights into Asteraceae paleo-polyploidization history and plant inulin production.</title>
        <authorList>
            <person name="Fan W."/>
            <person name="Wang S."/>
            <person name="Wang H."/>
            <person name="Wang A."/>
            <person name="Jiang F."/>
            <person name="Liu H."/>
            <person name="Zhao H."/>
            <person name="Xu D."/>
            <person name="Zhang Y."/>
        </authorList>
    </citation>
    <scope>NUCLEOTIDE SEQUENCE [LARGE SCALE GENOMIC DNA]</scope>
    <source>
        <strain evidence="2">cv. Yunnan</strain>
        <tissue evidence="1">Leaves</tissue>
    </source>
</reference>
<evidence type="ECO:0000313" key="1">
    <source>
        <dbReference type="EMBL" id="KAI3813997.1"/>
    </source>
</evidence>
<reference evidence="2" key="1">
    <citation type="journal article" date="2022" name="Mol. Ecol. Resour.">
        <title>The genomes of chicory, endive, great burdock and yacon provide insights into Asteraceae palaeo-polyploidization history and plant inulin production.</title>
        <authorList>
            <person name="Fan W."/>
            <person name="Wang S."/>
            <person name="Wang H."/>
            <person name="Wang A."/>
            <person name="Jiang F."/>
            <person name="Liu H."/>
            <person name="Zhao H."/>
            <person name="Xu D."/>
            <person name="Zhang Y."/>
        </authorList>
    </citation>
    <scope>NUCLEOTIDE SEQUENCE [LARGE SCALE GENOMIC DNA]</scope>
    <source>
        <strain evidence="2">cv. Yunnan</strain>
    </source>
</reference>
<dbReference type="EMBL" id="CM042023">
    <property type="protein sequence ID" value="KAI3813997.1"/>
    <property type="molecule type" value="Genomic_DNA"/>
</dbReference>
<accession>A0ACB9J0W1</accession>
<protein>
    <submittedName>
        <fullName evidence="1">Uncharacterized protein</fullName>
    </submittedName>
</protein>